<accession>A0A9D2CDA3</accession>
<evidence type="ECO:0000259" key="6">
    <source>
        <dbReference type="Pfam" id="PF04542"/>
    </source>
</evidence>
<dbReference type="InterPro" id="IPR013324">
    <property type="entry name" value="RNA_pol_sigma_r3/r4-like"/>
</dbReference>
<keyword evidence="5" id="KW-0472">Membrane</keyword>
<organism evidence="8 9">
    <name type="scientific">Candidatus Alistipes intestinigallinarum</name>
    <dbReference type="NCBI Taxonomy" id="2838440"/>
    <lineage>
        <taxon>Bacteria</taxon>
        <taxon>Pseudomonadati</taxon>
        <taxon>Bacteroidota</taxon>
        <taxon>Bacteroidia</taxon>
        <taxon>Bacteroidales</taxon>
        <taxon>Rikenellaceae</taxon>
        <taxon>Alistipes</taxon>
    </lineage>
</organism>
<dbReference type="NCBIfam" id="TIGR02937">
    <property type="entry name" value="sigma70-ECF"/>
    <property type="match status" value="1"/>
</dbReference>
<name>A0A9D2CDA3_9BACT</name>
<evidence type="ECO:0000256" key="4">
    <source>
        <dbReference type="ARBA" id="ARBA00023163"/>
    </source>
</evidence>
<dbReference type="InterPro" id="IPR013249">
    <property type="entry name" value="RNA_pol_sigma70_r4_t2"/>
</dbReference>
<dbReference type="InterPro" id="IPR013325">
    <property type="entry name" value="RNA_pol_sigma_r2"/>
</dbReference>
<keyword evidence="5" id="KW-1133">Transmembrane helix</keyword>
<proteinExistence type="inferred from homology"/>
<evidence type="ECO:0000313" key="8">
    <source>
        <dbReference type="EMBL" id="HIY69754.1"/>
    </source>
</evidence>
<evidence type="ECO:0000313" key="9">
    <source>
        <dbReference type="Proteomes" id="UP000886844"/>
    </source>
</evidence>
<feature type="domain" description="RNA polymerase sigma-70 region 2" evidence="6">
    <location>
        <begin position="26"/>
        <end position="95"/>
    </location>
</feature>
<reference evidence="8" key="1">
    <citation type="journal article" date="2021" name="PeerJ">
        <title>Extensive microbial diversity within the chicken gut microbiome revealed by metagenomics and culture.</title>
        <authorList>
            <person name="Gilroy R."/>
            <person name="Ravi A."/>
            <person name="Getino M."/>
            <person name="Pursley I."/>
            <person name="Horton D.L."/>
            <person name="Alikhan N.F."/>
            <person name="Baker D."/>
            <person name="Gharbi K."/>
            <person name="Hall N."/>
            <person name="Watson M."/>
            <person name="Adriaenssens E.M."/>
            <person name="Foster-Nyarko E."/>
            <person name="Jarju S."/>
            <person name="Secka A."/>
            <person name="Antonio M."/>
            <person name="Oren A."/>
            <person name="Chaudhuri R.R."/>
            <person name="La Ragione R."/>
            <person name="Hildebrand F."/>
            <person name="Pallen M.J."/>
        </authorList>
    </citation>
    <scope>NUCLEOTIDE SEQUENCE</scope>
    <source>
        <strain evidence="8">5134</strain>
    </source>
</reference>
<dbReference type="PANTHER" id="PTHR43133">
    <property type="entry name" value="RNA POLYMERASE ECF-TYPE SIGMA FACTO"/>
    <property type="match status" value="1"/>
</dbReference>
<evidence type="ECO:0000256" key="3">
    <source>
        <dbReference type="ARBA" id="ARBA00023082"/>
    </source>
</evidence>
<protein>
    <submittedName>
        <fullName evidence="8">Sigma-70 family RNA polymerase sigma factor</fullName>
    </submittedName>
</protein>
<keyword evidence="5" id="KW-0812">Transmembrane</keyword>
<dbReference type="GO" id="GO:0006352">
    <property type="term" value="P:DNA-templated transcription initiation"/>
    <property type="evidence" value="ECO:0007669"/>
    <property type="project" value="InterPro"/>
</dbReference>
<gene>
    <name evidence="8" type="ORF">H9828_10105</name>
</gene>
<dbReference type="Gene3D" id="1.10.10.10">
    <property type="entry name" value="Winged helix-like DNA-binding domain superfamily/Winged helix DNA-binding domain"/>
    <property type="match status" value="1"/>
</dbReference>
<comment type="caution">
    <text evidence="8">The sequence shown here is derived from an EMBL/GenBank/DDBJ whole genome shotgun (WGS) entry which is preliminary data.</text>
</comment>
<comment type="similarity">
    <text evidence="1">Belongs to the sigma-70 factor family. ECF subfamily.</text>
</comment>
<dbReference type="GO" id="GO:0016987">
    <property type="term" value="F:sigma factor activity"/>
    <property type="evidence" value="ECO:0007669"/>
    <property type="project" value="UniProtKB-KW"/>
</dbReference>
<dbReference type="InterPro" id="IPR036388">
    <property type="entry name" value="WH-like_DNA-bd_sf"/>
</dbReference>
<keyword evidence="4" id="KW-0804">Transcription</keyword>
<dbReference type="EMBL" id="DXDA01000080">
    <property type="protein sequence ID" value="HIY69754.1"/>
    <property type="molecule type" value="Genomic_DNA"/>
</dbReference>
<dbReference type="GO" id="GO:0003677">
    <property type="term" value="F:DNA binding"/>
    <property type="evidence" value="ECO:0007669"/>
    <property type="project" value="InterPro"/>
</dbReference>
<dbReference type="Gene3D" id="1.10.1740.10">
    <property type="match status" value="1"/>
</dbReference>
<dbReference type="SUPFAM" id="SSF88946">
    <property type="entry name" value="Sigma2 domain of RNA polymerase sigma factors"/>
    <property type="match status" value="1"/>
</dbReference>
<feature type="domain" description="RNA polymerase sigma factor 70 region 4 type 2" evidence="7">
    <location>
        <begin position="135"/>
        <end position="177"/>
    </location>
</feature>
<dbReference type="InterPro" id="IPR039425">
    <property type="entry name" value="RNA_pol_sigma-70-like"/>
</dbReference>
<evidence type="ECO:0000256" key="2">
    <source>
        <dbReference type="ARBA" id="ARBA00023015"/>
    </source>
</evidence>
<dbReference type="Proteomes" id="UP000886844">
    <property type="component" value="Unassembled WGS sequence"/>
</dbReference>
<dbReference type="Pfam" id="PF08281">
    <property type="entry name" value="Sigma70_r4_2"/>
    <property type="match status" value="1"/>
</dbReference>
<feature type="transmembrane region" description="Helical" evidence="5">
    <location>
        <begin position="188"/>
        <end position="206"/>
    </location>
</feature>
<dbReference type="SUPFAM" id="SSF88659">
    <property type="entry name" value="Sigma3 and sigma4 domains of RNA polymerase sigma factors"/>
    <property type="match status" value="1"/>
</dbReference>
<dbReference type="Pfam" id="PF04542">
    <property type="entry name" value="Sigma70_r2"/>
    <property type="match status" value="1"/>
</dbReference>
<reference evidence="8" key="2">
    <citation type="submission" date="2021-04" db="EMBL/GenBank/DDBJ databases">
        <authorList>
            <person name="Gilroy R."/>
        </authorList>
    </citation>
    <scope>NUCLEOTIDE SEQUENCE</scope>
    <source>
        <strain evidence="8">5134</strain>
    </source>
</reference>
<keyword evidence="2" id="KW-0805">Transcription regulation</keyword>
<dbReference type="AlphaFoldDB" id="A0A9D2CDA3"/>
<dbReference type="InterPro" id="IPR007627">
    <property type="entry name" value="RNA_pol_sigma70_r2"/>
</dbReference>
<evidence type="ECO:0000256" key="5">
    <source>
        <dbReference type="SAM" id="Phobius"/>
    </source>
</evidence>
<keyword evidence="3" id="KW-0731">Sigma factor</keyword>
<evidence type="ECO:0000259" key="7">
    <source>
        <dbReference type="Pfam" id="PF08281"/>
    </source>
</evidence>
<evidence type="ECO:0000256" key="1">
    <source>
        <dbReference type="ARBA" id="ARBA00010641"/>
    </source>
</evidence>
<dbReference type="InterPro" id="IPR014284">
    <property type="entry name" value="RNA_pol_sigma-70_dom"/>
</dbReference>
<dbReference type="PANTHER" id="PTHR43133:SF46">
    <property type="entry name" value="RNA POLYMERASE SIGMA-70 FACTOR ECF SUBFAMILY"/>
    <property type="match status" value="1"/>
</dbReference>
<sequence length="215" mass="25217">MFAKFCCIFVSFSFWRMTEPEKITDLFERYKPRFEAMARSYVCDPGVAEDLVMESFCIYLERSRDGKIGECPNLPAYIFAIIKNQCLNWLNRRKRALSIAHEIHEDHIRQIDLEIRSLNGLEVEEIFAPEIETVIRQTLGQMSELQREIFRLFRYEGCSYKEIAAKLGVSPAKIDHENRKAIRMLREALARLLFMLGYGSMVGVFVERILSNPRF</sequence>